<dbReference type="InterPro" id="IPR046909">
    <property type="entry name" value="cREC_REC"/>
</dbReference>
<feature type="domain" description="Cyclic-phosphate processing Receiver" evidence="1">
    <location>
        <begin position="1"/>
        <end position="83"/>
    </location>
</feature>
<evidence type="ECO:0000259" key="1">
    <source>
        <dbReference type="Pfam" id="PF20274"/>
    </source>
</evidence>
<dbReference type="Pfam" id="PF20274">
    <property type="entry name" value="cREC_REC"/>
    <property type="match status" value="1"/>
</dbReference>
<name>A0A917ASZ6_9BACI</name>
<proteinExistence type="predicted"/>
<organism evidence="2 3">
    <name type="scientific">Priestia taiwanensis</name>
    <dbReference type="NCBI Taxonomy" id="1347902"/>
    <lineage>
        <taxon>Bacteria</taxon>
        <taxon>Bacillati</taxon>
        <taxon>Bacillota</taxon>
        <taxon>Bacilli</taxon>
        <taxon>Bacillales</taxon>
        <taxon>Bacillaceae</taxon>
        <taxon>Priestia</taxon>
    </lineage>
</organism>
<protein>
    <recommendedName>
        <fullName evidence="1">Cyclic-phosphate processing Receiver domain-containing protein</fullName>
    </recommendedName>
</protein>
<dbReference type="Proteomes" id="UP000605259">
    <property type="component" value="Unassembled WGS sequence"/>
</dbReference>
<dbReference type="EMBL" id="BMFK01000001">
    <property type="protein sequence ID" value="GGE71125.1"/>
    <property type="molecule type" value="Genomic_DNA"/>
</dbReference>
<dbReference type="SUPFAM" id="SSF52172">
    <property type="entry name" value="CheY-like"/>
    <property type="match status" value="1"/>
</dbReference>
<dbReference type="RefSeq" id="WP_188388331.1">
    <property type="nucleotide sequence ID" value="NZ_BMFK01000001.1"/>
</dbReference>
<sequence length="101" mass="11874">MNIFMDDTRPAPYKYMLAHTVEEALAFIRANEVDIVSLDYNMGFRRLNGFDFVEMFCKEGLYVKEIHLHSDDVIGVMKMKERLCVAKENGQIDRRIVVRRV</sequence>
<gene>
    <name evidence="2" type="ORF">GCM10007140_21250</name>
</gene>
<comment type="caution">
    <text evidence="2">The sequence shown here is derived from an EMBL/GenBank/DDBJ whole genome shotgun (WGS) entry which is preliminary data.</text>
</comment>
<dbReference type="Gene3D" id="3.40.50.2300">
    <property type="match status" value="1"/>
</dbReference>
<dbReference type="InterPro" id="IPR011006">
    <property type="entry name" value="CheY-like_superfamily"/>
</dbReference>
<evidence type="ECO:0000313" key="2">
    <source>
        <dbReference type="EMBL" id="GGE71125.1"/>
    </source>
</evidence>
<dbReference type="AlphaFoldDB" id="A0A917ASZ6"/>
<keyword evidence="3" id="KW-1185">Reference proteome</keyword>
<accession>A0A917ASZ6</accession>
<reference evidence="2" key="1">
    <citation type="journal article" date="2014" name="Int. J. Syst. Evol. Microbiol.">
        <title>Complete genome sequence of Corynebacterium casei LMG S-19264T (=DSM 44701T), isolated from a smear-ripened cheese.</title>
        <authorList>
            <consortium name="US DOE Joint Genome Institute (JGI-PGF)"/>
            <person name="Walter F."/>
            <person name="Albersmeier A."/>
            <person name="Kalinowski J."/>
            <person name="Ruckert C."/>
        </authorList>
    </citation>
    <scope>NUCLEOTIDE SEQUENCE</scope>
    <source>
        <strain evidence="2">CGMCC 1.12698</strain>
    </source>
</reference>
<evidence type="ECO:0000313" key="3">
    <source>
        <dbReference type="Proteomes" id="UP000605259"/>
    </source>
</evidence>
<reference evidence="2" key="2">
    <citation type="submission" date="2020-09" db="EMBL/GenBank/DDBJ databases">
        <authorList>
            <person name="Sun Q."/>
            <person name="Zhou Y."/>
        </authorList>
    </citation>
    <scope>NUCLEOTIDE SEQUENCE</scope>
    <source>
        <strain evidence="2">CGMCC 1.12698</strain>
    </source>
</reference>